<gene>
    <name evidence="1" type="ORF">LshimejAT787_0111740</name>
</gene>
<reference evidence="1" key="1">
    <citation type="submission" date="2022-07" db="EMBL/GenBank/DDBJ databases">
        <title>The genome of Lyophyllum shimeji provides insight into the initial evolution of ectomycorrhizal fungal genome.</title>
        <authorList>
            <person name="Kobayashi Y."/>
            <person name="Shibata T."/>
            <person name="Hirakawa H."/>
            <person name="Shigenobu S."/>
            <person name="Nishiyama T."/>
            <person name="Yamada A."/>
            <person name="Hasebe M."/>
            <person name="Kawaguchi M."/>
        </authorList>
    </citation>
    <scope>NUCLEOTIDE SEQUENCE</scope>
    <source>
        <strain evidence="1">AT787</strain>
    </source>
</reference>
<proteinExistence type="predicted"/>
<dbReference type="EMBL" id="BRPK01000001">
    <property type="protein sequence ID" value="GLB34290.1"/>
    <property type="molecule type" value="Genomic_DNA"/>
</dbReference>
<name>A0A9P3PE55_LYOSH</name>
<comment type="caution">
    <text evidence="1">The sequence shown here is derived from an EMBL/GenBank/DDBJ whole genome shotgun (WGS) entry which is preliminary data.</text>
</comment>
<organism evidence="1 2">
    <name type="scientific">Lyophyllum shimeji</name>
    <name type="common">Hon-shimeji</name>
    <name type="synonym">Tricholoma shimeji</name>
    <dbReference type="NCBI Taxonomy" id="47721"/>
    <lineage>
        <taxon>Eukaryota</taxon>
        <taxon>Fungi</taxon>
        <taxon>Dikarya</taxon>
        <taxon>Basidiomycota</taxon>
        <taxon>Agaricomycotina</taxon>
        <taxon>Agaricomycetes</taxon>
        <taxon>Agaricomycetidae</taxon>
        <taxon>Agaricales</taxon>
        <taxon>Tricholomatineae</taxon>
        <taxon>Lyophyllaceae</taxon>
        <taxon>Lyophyllum</taxon>
    </lineage>
</organism>
<sequence>MRLLLFYTKPSTECLVLRRWAFEEEEWPARARCDDIWRILVRLTCKHPQLPDRHKRESTMTEYCDHNLDWVMSGLGQGFDVEYFSSFVTEPLQAFDVTPAPPQSLSPSPDSVIAVSTAFYPGSHSYGFNLAFFTSDSVLFYVHSNLLRAKSKDAFHGILPSPSWSSGTSDTLVISIPEPSVVLDVILYILYDMPCADHAPALSTVVTAIDQMSIYSICPRDHITPSHPSYAYILSFAPLAPLAVYALAAHHDLQELARAASSHLLSYSLTAIDAAAAERIGGVYLLRLLRLHLTRLATLKELLLSPPHPHPPTKNCDFEQQKPLARAWALGAAYLAWEANPDLSTASIQRVFRPLKDQMTCALCQDALVTRLKDVVDRWGCVDVSTPLTFSRRTHLSFLVFYFPIVLAYRTSHPF</sequence>
<dbReference type="OrthoDB" id="3265815at2759"/>
<evidence type="ECO:0000313" key="2">
    <source>
        <dbReference type="Proteomes" id="UP001063166"/>
    </source>
</evidence>
<evidence type="ECO:0000313" key="1">
    <source>
        <dbReference type="EMBL" id="GLB34290.1"/>
    </source>
</evidence>
<protein>
    <submittedName>
        <fullName evidence="1">Expressed protein</fullName>
    </submittedName>
</protein>
<accession>A0A9P3PE55</accession>
<dbReference type="AlphaFoldDB" id="A0A9P3PE55"/>
<keyword evidence="2" id="KW-1185">Reference proteome</keyword>
<dbReference type="Proteomes" id="UP001063166">
    <property type="component" value="Unassembled WGS sequence"/>
</dbReference>